<dbReference type="InterPro" id="IPR008501">
    <property type="entry name" value="THOC7/Mft1"/>
</dbReference>
<dbReference type="GO" id="GO:0000445">
    <property type="term" value="C:THO complex part of transcription export complex"/>
    <property type="evidence" value="ECO:0007669"/>
    <property type="project" value="InterPro"/>
</dbReference>
<evidence type="ECO:0000313" key="3">
    <source>
        <dbReference type="EMBL" id="CAD7642842.1"/>
    </source>
</evidence>
<evidence type="ECO:0000256" key="2">
    <source>
        <dbReference type="ARBA" id="ARBA00023242"/>
    </source>
</evidence>
<dbReference type="AlphaFoldDB" id="A0A7R9LJT7"/>
<proteinExistence type="predicted"/>
<evidence type="ECO:0000313" key="4">
    <source>
        <dbReference type="Proteomes" id="UP000759131"/>
    </source>
</evidence>
<dbReference type="EMBL" id="OC882643">
    <property type="protein sequence ID" value="CAD7642842.1"/>
    <property type="molecule type" value="Genomic_DNA"/>
</dbReference>
<evidence type="ECO:0000256" key="1">
    <source>
        <dbReference type="ARBA" id="ARBA00004123"/>
    </source>
</evidence>
<comment type="subcellular location">
    <subcellularLocation>
        <location evidence="1">Nucleus</location>
    </subcellularLocation>
</comment>
<dbReference type="Pfam" id="PF05615">
    <property type="entry name" value="THOC7"/>
    <property type="match status" value="1"/>
</dbReference>
<reference evidence="3" key="1">
    <citation type="submission" date="2020-11" db="EMBL/GenBank/DDBJ databases">
        <authorList>
            <person name="Tran Van P."/>
        </authorList>
    </citation>
    <scope>NUCLEOTIDE SEQUENCE</scope>
</reference>
<organism evidence="3">
    <name type="scientific">Medioppia subpectinata</name>
    <dbReference type="NCBI Taxonomy" id="1979941"/>
    <lineage>
        <taxon>Eukaryota</taxon>
        <taxon>Metazoa</taxon>
        <taxon>Ecdysozoa</taxon>
        <taxon>Arthropoda</taxon>
        <taxon>Chelicerata</taxon>
        <taxon>Arachnida</taxon>
        <taxon>Acari</taxon>
        <taxon>Acariformes</taxon>
        <taxon>Sarcoptiformes</taxon>
        <taxon>Oribatida</taxon>
        <taxon>Brachypylina</taxon>
        <taxon>Oppioidea</taxon>
        <taxon>Oppiidae</taxon>
        <taxon>Medioppia</taxon>
    </lineage>
</organism>
<sequence length="167" mass="19782">DSVVHFERILQALCECELSMSKSAQTLRMAAKEMANYERLYEQTGESIVDCRQRLAKARDELRTAKRVREYRHEYESMATLINRHCDRSETTKKLRELRKEIQRIHSIRDDLNKRLDSRRQQFQVMLGASRQLNLFLSEDNDHSMDEQEVDVESDLIDDISDVDMDV</sequence>
<name>A0A7R9LJT7_9ACAR</name>
<dbReference type="GO" id="GO:0006397">
    <property type="term" value="P:mRNA processing"/>
    <property type="evidence" value="ECO:0007669"/>
    <property type="project" value="InterPro"/>
</dbReference>
<accession>A0A7R9LJT7</accession>
<gene>
    <name evidence="3" type="ORF">OSB1V03_LOCUS19330</name>
</gene>
<keyword evidence="4" id="KW-1185">Reference proteome</keyword>
<dbReference type="OrthoDB" id="205166at2759"/>
<dbReference type="EMBL" id="CAJPIZ010028068">
    <property type="protein sequence ID" value="CAG2119381.1"/>
    <property type="molecule type" value="Genomic_DNA"/>
</dbReference>
<feature type="non-terminal residue" evidence="3">
    <location>
        <position position="1"/>
    </location>
</feature>
<keyword evidence="2" id="KW-0539">Nucleus</keyword>
<dbReference type="Proteomes" id="UP000759131">
    <property type="component" value="Unassembled WGS sequence"/>
</dbReference>
<protein>
    <submittedName>
        <fullName evidence="3">Uncharacterized protein</fullName>
    </submittedName>
</protein>